<name>A0A383AL70_9ZZZZ</name>
<gene>
    <name evidence="1" type="ORF">METZ01_LOCUS461268</name>
</gene>
<protein>
    <submittedName>
        <fullName evidence="1">Uncharacterized protein</fullName>
    </submittedName>
</protein>
<proteinExistence type="predicted"/>
<dbReference type="EMBL" id="UINC01193009">
    <property type="protein sequence ID" value="SVE08414.1"/>
    <property type="molecule type" value="Genomic_DNA"/>
</dbReference>
<accession>A0A383AL70</accession>
<organism evidence="1">
    <name type="scientific">marine metagenome</name>
    <dbReference type="NCBI Taxonomy" id="408172"/>
    <lineage>
        <taxon>unclassified sequences</taxon>
        <taxon>metagenomes</taxon>
        <taxon>ecological metagenomes</taxon>
    </lineage>
</organism>
<reference evidence="1" key="1">
    <citation type="submission" date="2018-05" db="EMBL/GenBank/DDBJ databases">
        <authorList>
            <person name="Lanie J.A."/>
            <person name="Ng W.-L."/>
            <person name="Kazmierczak K.M."/>
            <person name="Andrzejewski T.M."/>
            <person name="Davidsen T.M."/>
            <person name="Wayne K.J."/>
            <person name="Tettelin H."/>
            <person name="Glass J.I."/>
            <person name="Rusch D."/>
            <person name="Podicherti R."/>
            <person name="Tsui H.-C.T."/>
            <person name="Winkler M.E."/>
        </authorList>
    </citation>
    <scope>NUCLEOTIDE SEQUENCE</scope>
</reference>
<feature type="non-terminal residue" evidence="1">
    <location>
        <position position="1"/>
    </location>
</feature>
<evidence type="ECO:0000313" key="1">
    <source>
        <dbReference type="EMBL" id="SVE08414.1"/>
    </source>
</evidence>
<sequence length="50" mass="5851">PPSLYSEIQQDQLAFHAIILSQKYIILHIHWQVREVLILLAIAHTRCSSR</sequence>
<dbReference type="AlphaFoldDB" id="A0A383AL70"/>